<keyword evidence="5 9" id="KW-0627">Porphyrin biosynthesis</keyword>
<dbReference type="InterPro" id="IPR036108">
    <property type="entry name" value="4pyrrol_syn_uPrphyn_synt_sf"/>
</dbReference>
<dbReference type="Proteomes" id="UP000003822">
    <property type="component" value="Unassembled WGS sequence"/>
</dbReference>
<comment type="caution">
    <text evidence="12">The sequence shown here is derived from an EMBL/GenBank/DDBJ whole genome shotgun (WGS) entry which is preliminary data.</text>
</comment>
<evidence type="ECO:0000256" key="1">
    <source>
        <dbReference type="ARBA" id="ARBA00004772"/>
    </source>
</evidence>
<dbReference type="InterPro" id="IPR039793">
    <property type="entry name" value="UROS/Hem4"/>
</dbReference>
<evidence type="ECO:0000256" key="10">
    <source>
        <dbReference type="SAM" id="MobiDB-lite"/>
    </source>
</evidence>
<evidence type="ECO:0000256" key="5">
    <source>
        <dbReference type="ARBA" id="ARBA00023244"/>
    </source>
</evidence>
<comment type="catalytic activity">
    <reaction evidence="8 9">
        <text>hydroxymethylbilane = uroporphyrinogen III + H2O</text>
        <dbReference type="Rhea" id="RHEA:18965"/>
        <dbReference type="ChEBI" id="CHEBI:15377"/>
        <dbReference type="ChEBI" id="CHEBI:57308"/>
        <dbReference type="ChEBI" id="CHEBI:57845"/>
        <dbReference type="EC" id="4.2.1.75"/>
    </reaction>
</comment>
<evidence type="ECO:0000256" key="4">
    <source>
        <dbReference type="ARBA" id="ARBA00023239"/>
    </source>
</evidence>
<organism evidence="12 13">
    <name type="scientific">Actinomyces graevenitzii C83</name>
    <dbReference type="NCBI Taxonomy" id="435830"/>
    <lineage>
        <taxon>Bacteria</taxon>
        <taxon>Bacillati</taxon>
        <taxon>Actinomycetota</taxon>
        <taxon>Actinomycetes</taxon>
        <taxon>Actinomycetales</taxon>
        <taxon>Actinomycetaceae</taxon>
        <taxon>Actinomyces</taxon>
    </lineage>
</organism>
<feature type="region of interest" description="Disordered" evidence="10">
    <location>
        <begin position="177"/>
        <end position="196"/>
    </location>
</feature>
<evidence type="ECO:0000256" key="6">
    <source>
        <dbReference type="ARBA" id="ARBA00037589"/>
    </source>
</evidence>
<dbReference type="CDD" id="cd06578">
    <property type="entry name" value="HemD"/>
    <property type="match status" value="1"/>
</dbReference>
<reference evidence="12 13" key="1">
    <citation type="submission" date="2011-10" db="EMBL/GenBank/DDBJ databases">
        <title>The Genome Sequence of Actinomyces graevenitzii C83.</title>
        <authorList>
            <consortium name="The Broad Institute Genome Sequencing Platform"/>
            <consortium name="The Broad Institute Genome Sequencing Center for Infectious Disease"/>
            <person name="Earl A."/>
            <person name="Ward D."/>
            <person name="Feldgarden M."/>
            <person name="Gevers D."/>
            <person name="Sibley C.D."/>
            <person name="Field T.R."/>
            <person name="Grinwis M."/>
            <person name="Eshaghurshan C.S."/>
            <person name="Surette M.G."/>
            <person name="Young S.K."/>
            <person name="Zeng Q."/>
            <person name="Gargeya S."/>
            <person name="Fitzgerald M."/>
            <person name="Haas B."/>
            <person name="Abouelleil A."/>
            <person name="Alvarado L."/>
            <person name="Arachchi H.M."/>
            <person name="Berlin A."/>
            <person name="Brown A."/>
            <person name="Chapman S.B."/>
            <person name="Chen Z."/>
            <person name="Dunbar C."/>
            <person name="Freedman E."/>
            <person name="Gearin G."/>
            <person name="Goldberg J."/>
            <person name="Griggs A."/>
            <person name="Gujja S."/>
            <person name="Heiman D."/>
            <person name="Howarth C."/>
            <person name="Larson L."/>
            <person name="Lui A."/>
            <person name="MacDonald P.J.P."/>
            <person name="Montmayeur A."/>
            <person name="Murphy C."/>
            <person name="Neiman D."/>
            <person name="Pearson M."/>
            <person name="Priest M."/>
            <person name="Roberts A."/>
            <person name="Saif S."/>
            <person name="Shea T."/>
            <person name="Shenoy N."/>
            <person name="Sisk P."/>
            <person name="Stolte C."/>
            <person name="Sykes S."/>
            <person name="Wortman J."/>
            <person name="Nusbaum C."/>
            <person name="Birren B."/>
        </authorList>
    </citation>
    <scope>NUCLEOTIDE SEQUENCE [LARGE SCALE GENOMIC DNA]</scope>
    <source>
        <strain evidence="12 13">C83</strain>
    </source>
</reference>
<dbReference type="EMBL" id="ACRN01000008">
    <property type="protein sequence ID" value="EHM88087.1"/>
    <property type="molecule type" value="Genomic_DNA"/>
</dbReference>
<protein>
    <recommendedName>
        <fullName evidence="7 9">Uroporphyrinogen-III synthase</fullName>
        <ecNumber evidence="3 9">4.2.1.75</ecNumber>
    </recommendedName>
</protein>
<evidence type="ECO:0000256" key="8">
    <source>
        <dbReference type="ARBA" id="ARBA00048617"/>
    </source>
</evidence>
<comment type="pathway">
    <text evidence="1 9">Porphyrin-containing compound metabolism; protoporphyrin-IX biosynthesis; coproporphyrinogen-III from 5-aminolevulinate: step 3/4.</text>
</comment>
<dbReference type="eggNOG" id="COG1587">
    <property type="taxonomic scope" value="Bacteria"/>
</dbReference>
<dbReference type="GO" id="GO:0006780">
    <property type="term" value="P:uroporphyrinogen III biosynthetic process"/>
    <property type="evidence" value="ECO:0007669"/>
    <property type="project" value="UniProtKB-UniRule"/>
</dbReference>
<evidence type="ECO:0000256" key="3">
    <source>
        <dbReference type="ARBA" id="ARBA00013109"/>
    </source>
</evidence>
<dbReference type="PATRIC" id="fig|435830.3.peg.1156"/>
<dbReference type="HOGENOM" id="CLU_011276_9_0_11"/>
<dbReference type="PANTHER" id="PTHR38042">
    <property type="entry name" value="UROPORPHYRINOGEN-III SYNTHASE, CHLOROPLASTIC"/>
    <property type="match status" value="1"/>
</dbReference>
<dbReference type="Pfam" id="PF02602">
    <property type="entry name" value="HEM4"/>
    <property type="match status" value="1"/>
</dbReference>
<sequence length="346" mass="35541">MVVSRETLAGLRVALPRLKSDDAIAAALKTAGAQVDTFALTQTVPIESAQLEQVRERLAAGHYAWVVLSSWRAAQAVLPQLNALALAPTSTPALNSATLALSSFALASEAATRESSTQSLGHASQPDSVQQADSVQGTTRLAVVGQSTADWVNTHCTLKPALVGAGSAAKLLEVFPTPPAAPATPQQPTLTTPATPAATPAAQANALATPTATTAAASTATTPTICLPQSQLAAPTLAQGLSQLGWQVDAVATYTTEPLPQLPAHLKTQWQAGAWDAVVVTAGSSAQALLQLLGPPPEKTAVVSIGQSTTARCRELGLRVDATAARPRAEHITQAIINLFKAKDFS</sequence>
<dbReference type="GO" id="GO:0006782">
    <property type="term" value="P:protoporphyrinogen IX biosynthetic process"/>
    <property type="evidence" value="ECO:0007669"/>
    <property type="project" value="UniProtKB-UniRule"/>
</dbReference>
<comment type="function">
    <text evidence="6 9">Catalyzes cyclization of the linear tetrapyrrole, hydroxymethylbilane, to the macrocyclic uroporphyrinogen III.</text>
</comment>
<evidence type="ECO:0000259" key="11">
    <source>
        <dbReference type="Pfam" id="PF02602"/>
    </source>
</evidence>
<evidence type="ECO:0000256" key="9">
    <source>
        <dbReference type="RuleBase" id="RU366031"/>
    </source>
</evidence>
<comment type="similarity">
    <text evidence="2 9">Belongs to the uroporphyrinogen-III synthase family.</text>
</comment>
<gene>
    <name evidence="12" type="ORF">HMPREF0045_01198</name>
</gene>
<evidence type="ECO:0000256" key="7">
    <source>
        <dbReference type="ARBA" id="ARBA00040167"/>
    </source>
</evidence>
<dbReference type="AlphaFoldDB" id="G9PG76"/>
<dbReference type="GO" id="GO:0004852">
    <property type="term" value="F:uroporphyrinogen-III synthase activity"/>
    <property type="evidence" value="ECO:0007669"/>
    <property type="project" value="UniProtKB-UniRule"/>
</dbReference>
<dbReference type="EC" id="4.2.1.75" evidence="3 9"/>
<evidence type="ECO:0000313" key="12">
    <source>
        <dbReference type="EMBL" id="EHM88087.1"/>
    </source>
</evidence>
<accession>G9PG76</accession>
<dbReference type="Gene3D" id="3.40.50.10090">
    <property type="match status" value="2"/>
</dbReference>
<evidence type="ECO:0000313" key="13">
    <source>
        <dbReference type="Proteomes" id="UP000003822"/>
    </source>
</evidence>
<feature type="region of interest" description="Disordered" evidence="10">
    <location>
        <begin position="115"/>
        <end position="134"/>
    </location>
</feature>
<proteinExistence type="inferred from homology"/>
<dbReference type="STRING" id="435830.HMPREF0045_01198"/>
<feature type="domain" description="Tetrapyrrole biosynthesis uroporphyrinogen III synthase" evidence="11">
    <location>
        <begin position="222"/>
        <end position="333"/>
    </location>
</feature>
<dbReference type="UniPathway" id="UPA00251">
    <property type="reaction ID" value="UER00320"/>
</dbReference>
<dbReference type="SUPFAM" id="SSF69618">
    <property type="entry name" value="HemD-like"/>
    <property type="match status" value="1"/>
</dbReference>
<dbReference type="InterPro" id="IPR003754">
    <property type="entry name" value="4pyrrol_synth_uPrphyn_synth"/>
</dbReference>
<dbReference type="RefSeq" id="WP_005986522.1">
    <property type="nucleotide sequence ID" value="NZ_JH470338.1"/>
</dbReference>
<name>G9PG76_9ACTO</name>
<keyword evidence="4 9" id="KW-0456">Lyase</keyword>
<feature type="compositionally biased region" description="Low complexity" evidence="10">
    <location>
        <begin position="183"/>
        <end position="196"/>
    </location>
</feature>
<keyword evidence="13" id="KW-1185">Reference proteome</keyword>
<evidence type="ECO:0000256" key="2">
    <source>
        <dbReference type="ARBA" id="ARBA00008133"/>
    </source>
</evidence>
<dbReference type="PANTHER" id="PTHR38042:SF1">
    <property type="entry name" value="UROPORPHYRINOGEN-III SYNTHASE, CHLOROPLASTIC"/>
    <property type="match status" value="1"/>
</dbReference>